<protein>
    <submittedName>
        <fullName evidence="1">Uncharacterized protein</fullName>
    </submittedName>
</protein>
<organism evidence="1 2">
    <name type="scientific">Microbulbifer variabilis</name>
    <dbReference type="NCBI Taxonomy" id="266805"/>
    <lineage>
        <taxon>Bacteria</taxon>
        <taxon>Pseudomonadati</taxon>
        <taxon>Pseudomonadota</taxon>
        <taxon>Gammaproteobacteria</taxon>
        <taxon>Cellvibrionales</taxon>
        <taxon>Microbulbiferaceae</taxon>
        <taxon>Microbulbifer</taxon>
    </lineage>
</organism>
<gene>
    <name evidence="1" type="ORF">MJO52_05125</name>
</gene>
<reference evidence="1" key="1">
    <citation type="submission" date="2022-02" db="EMBL/GenBank/DDBJ databases">
        <title>Coral-associated bacteria.</title>
        <authorList>
            <person name="Tang K."/>
            <person name="Wang X."/>
        </authorList>
    </citation>
    <scope>NUCLEOTIDE SEQUENCE</scope>
    <source>
        <strain evidence="1">SCSIO 43006</strain>
    </source>
</reference>
<accession>A0ABY4VE72</accession>
<dbReference type="Proteomes" id="UP001055658">
    <property type="component" value="Chromosome"/>
</dbReference>
<proteinExistence type="predicted"/>
<sequence length="132" mass="14767">MKVVAFGPEHTKDKYESDIFKVIDDENGLTITVDTVDVKGSRMYLIVNFEFVRGYRYLDEGDLMCYWESGAFTPPVHVFQVLTGGWSNGEACEPDMLNVSKAIEIKEWFVGTTNGCISILSDAIPTIKSKNA</sequence>
<dbReference type="RefSeq" id="WP_252084872.1">
    <property type="nucleotide sequence ID" value="NZ_CP092418.1"/>
</dbReference>
<evidence type="ECO:0000313" key="1">
    <source>
        <dbReference type="EMBL" id="USD22514.1"/>
    </source>
</evidence>
<dbReference type="EMBL" id="CP092418">
    <property type="protein sequence ID" value="USD22514.1"/>
    <property type="molecule type" value="Genomic_DNA"/>
</dbReference>
<evidence type="ECO:0000313" key="2">
    <source>
        <dbReference type="Proteomes" id="UP001055658"/>
    </source>
</evidence>
<keyword evidence="2" id="KW-1185">Reference proteome</keyword>
<name>A0ABY4VE72_9GAMM</name>